<evidence type="ECO:0000313" key="1">
    <source>
        <dbReference type="EMBL" id="MBB6350194.1"/>
    </source>
</evidence>
<dbReference type="AlphaFoldDB" id="A0A7X0F1X8"/>
<dbReference type="RefSeq" id="WP_185088034.1">
    <property type="nucleotide sequence ID" value="NZ_JACHJB010000003.1"/>
</dbReference>
<sequence>MELVAQCLDLVVGDGAVLGLGDLDEFVEVVALDLAGDGDGGGGDVGGQEGPLRVRAASAMSRGIVIETCQ</sequence>
<proteinExistence type="predicted"/>
<reference evidence="1 2" key="1">
    <citation type="submission" date="2020-08" db="EMBL/GenBank/DDBJ databases">
        <title>Sequencing the genomes of 1000 actinobacteria strains.</title>
        <authorList>
            <person name="Klenk H.-P."/>
        </authorList>
    </citation>
    <scope>NUCLEOTIDE SEQUENCE [LARGE SCALE GENOMIC DNA]</scope>
    <source>
        <strain evidence="1 2">DSM 45913</strain>
    </source>
</reference>
<keyword evidence="2" id="KW-1185">Reference proteome</keyword>
<dbReference type="Proteomes" id="UP000583800">
    <property type="component" value="Unassembled WGS sequence"/>
</dbReference>
<organism evidence="1 2">
    <name type="scientific">Nonomuraea muscovyensis</name>
    <dbReference type="NCBI Taxonomy" id="1124761"/>
    <lineage>
        <taxon>Bacteria</taxon>
        <taxon>Bacillati</taxon>
        <taxon>Actinomycetota</taxon>
        <taxon>Actinomycetes</taxon>
        <taxon>Streptosporangiales</taxon>
        <taxon>Streptosporangiaceae</taxon>
        <taxon>Nonomuraea</taxon>
    </lineage>
</organism>
<comment type="caution">
    <text evidence="1">The sequence shown here is derived from an EMBL/GenBank/DDBJ whole genome shotgun (WGS) entry which is preliminary data.</text>
</comment>
<protein>
    <submittedName>
        <fullName evidence="1">Uncharacterized protein</fullName>
    </submittedName>
</protein>
<gene>
    <name evidence="1" type="ORF">FHU36_006766</name>
</gene>
<dbReference type="EMBL" id="JACHJB010000003">
    <property type="protein sequence ID" value="MBB6350194.1"/>
    <property type="molecule type" value="Genomic_DNA"/>
</dbReference>
<accession>A0A7X0F1X8</accession>
<name>A0A7X0F1X8_9ACTN</name>
<evidence type="ECO:0000313" key="2">
    <source>
        <dbReference type="Proteomes" id="UP000583800"/>
    </source>
</evidence>